<dbReference type="Proteomes" id="UP000481872">
    <property type="component" value="Unassembled WGS sequence"/>
</dbReference>
<evidence type="ECO:0000313" key="4">
    <source>
        <dbReference type="Proteomes" id="UP000481872"/>
    </source>
</evidence>
<comment type="caution">
    <text evidence="3">The sequence shown here is derived from an EMBL/GenBank/DDBJ whole genome shotgun (WGS) entry which is preliminary data.</text>
</comment>
<proteinExistence type="predicted"/>
<reference evidence="3 4" key="1">
    <citation type="submission" date="2020-02" db="EMBL/GenBank/DDBJ databases">
        <title>Genome assembly of a novel Clostridium senegalense strain.</title>
        <authorList>
            <person name="Gupta T.B."/>
            <person name="Jauregui R."/>
            <person name="Maclean P."/>
            <person name="Nawarathana A."/>
            <person name="Brightwell G."/>
        </authorList>
    </citation>
    <scope>NUCLEOTIDE SEQUENCE [LARGE SCALE GENOMIC DNA]</scope>
    <source>
        <strain evidence="3 4">AGRFS4</strain>
    </source>
</reference>
<dbReference type="SUPFAM" id="SSF55811">
    <property type="entry name" value="Nudix"/>
    <property type="match status" value="1"/>
</dbReference>
<dbReference type="Gene3D" id="3.90.79.10">
    <property type="entry name" value="Nucleoside Triphosphate Pyrophosphohydrolase"/>
    <property type="match status" value="1"/>
</dbReference>
<dbReference type="Pfam" id="PF00293">
    <property type="entry name" value="NUDIX"/>
    <property type="match status" value="1"/>
</dbReference>
<evidence type="ECO:0000256" key="1">
    <source>
        <dbReference type="ARBA" id="ARBA00022801"/>
    </source>
</evidence>
<dbReference type="PROSITE" id="PS51462">
    <property type="entry name" value="NUDIX"/>
    <property type="match status" value="1"/>
</dbReference>
<keyword evidence="4" id="KW-1185">Reference proteome</keyword>
<dbReference type="GO" id="GO:0016787">
    <property type="term" value="F:hydrolase activity"/>
    <property type="evidence" value="ECO:0007669"/>
    <property type="project" value="UniProtKB-KW"/>
</dbReference>
<dbReference type="PANTHER" id="PTHR10885">
    <property type="entry name" value="ISOPENTENYL-DIPHOSPHATE DELTA-ISOMERASE"/>
    <property type="match status" value="1"/>
</dbReference>
<dbReference type="PROSITE" id="PS00893">
    <property type="entry name" value="NUDIX_BOX"/>
    <property type="match status" value="1"/>
</dbReference>
<dbReference type="CDD" id="cd04693">
    <property type="entry name" value="NUDIX_Hydrolase"/>
    <property type="match status" value="1"/>
</dbReference>
<dbReference type="EMBL" id="JAAGPU010000028">
    <property type="protein sequence ID" value="NEU05891.1"/>
    <property type="molecule type" value="Genomic_DNA"/>
</dbReference>
<keyword evidence="1" id="KW-0378">Hydrolase</keyword>
<sequence>MEVWDIYDKDGYKTGKVKEKGEKLNSGEYHLAMEAWIINSDSKILVQKRSNSCEILPGVWGLTTGRMISGENSIDGCIREVNEELGIKISEDEVEFMRRIFRTDLIWDLYLVRKDIDLEELVLQENEVAEAKCITVNEFKEMLEEGRLFKYPEIYEILDLVEGDFH</sequence>
<dbReference type="RefSeq" id="WP_199870522.1">
    <property type="nucleotide sequence ID" value="NZ_JAAGPU010000028.1"/>
</dbReference>
<dbReference type="PANTHER" id="PTHR10885:SF0">
    <property type="entry name" value="ISOPENTENYL-DIPHOSPHATE DELTA-ISOMERASE"/>
    <property type="match status" value="1"/>
</dbReference>
<name>A0A6M0H7S1_9CLOT</name>
<protein>
    <submittedName>
        <fullName evidence="3">NUDIX domain-containing protein</fullName>
    </submittedName>
</protein>
<dbReference type="AlphaFoldDB" id="A0A6M0H7S1"/>
<dbReference type="InterPro" id="IPR000086">
    <property type="entry name" value="NUDIX_hydrolase_dom"/>
</dbReference>
<accession>A0A6M0H7S1</accession>
<gene>
    <name evidence="3" type="ORF">G3M99_13725</name>
</gene>
<organism evidence="3 4">
    <name type="scientific">Clostridium senegalense</name>
    <dbReference type="NCBI Taxonomy" id="1465809"/>
    <lineage>
        <taxon>Bacteria</taxon>
        <taxon>Bacillati</taxon>
        <taxon>Bacillota</taxon>
        <taxon>Clostridia</taxon>
        <taxon>Eubacteriales</taxon>
        <taxon>Clostridiaceae</taxon>
        <taxon>Clostridium</taxon>
    </lineage>
</organism>
<dbReference type="InterPro" id="IPR020084">
    <property type="entry name" value="NUDIX_hydrolase_CS"/>
</dbReference>
<evidence type="ECO:0000259" key="2">
    <source>
        <dbReference type="PROSITE" id="PS51462"/>
    </source>
</evidence>
<dbReference type="InterPro" id="IPR015797">
    <property type="entry name" value="NUDIX_hydrolase-like_dom_sf"/>
</dbReference>
<feature type="domain" description="Nudix hydrolase" evidence="2">
    <location>
        <begin position="28"/>
        <end position="156"/>
    </location>
</feature>
<evidence type="ECO:0000313" key="3">
    <source>
        <dbReference type="EMBL" id="NEU05891.1"/>
    </source>
</evidence>